<sequence>MIDENGYLTIIQSHEADDVIAILKEQVLRQGLRVVIGSPDKDFKKLIIDDVEIVMPMPEFDLSSRCIVGDEVDGVPGIHHVALCFGRKTTLKLVKKQGSLENLFSTAIVRTVGKQYVQDTLSKHGDSLRKNYEVLNIRRDVDVHLKEEWLSARDTCNDMSVLSNFVKLLEQGQKLCDQTHI</sequence>
<dbReference type="Proteomes" id="UP000541444">
    <property type="component" value="Unassembled WGS sequence"/>
</dbReference>
<dbReference type="InterPro" id="IPR029060">
    <property type="entry name" value="PIN-like_dom_sf"/>
</dbReference>
<dbReference type="GO" id="GO:0033567">
    <property type="term" value="P:DNA replication, Okazaki fragment processing"/>
    <property type="evidence" value="ECO:0007669"/>
    <property type="project" value="InterPro"/>
</dbReference>
<dbReference type="SUPFAM" id="SSF47807">
    <property type="entry name" value="5' to 3' exonuclease, C-terminal subdomain"/>
    <property type="match status" value="1"/>
</dbReference>
<dbReference type="InterPro" id="IPR020045">
    <property type="entry name" value="DNA_polI_H3TH"/>
</dbReference>
<dbReference type="GO" id="GO:0003677">
    <property type="term" value="F:DNA binding"/>
    <property type="evidence" value="ECO:0007669"/>
    <property type="project" value="InterPro"/>
</dbReference>
<dbReference type="GO" id="GO:0017108">
    <property type="term" value="F:5'-flap endonuclease activity"/>
    <property type="evidence" value="ECO:0007669"/>
    <property type="project" value="InterPro"/>
</dbReference>
<dbReference type="Pfam" id="PF01367">
    <property type="entry name" value="5_3_exonuc"/>
    <property type="match status" value="1"/>
</dbReference>
<dbReference type="PANTHER" id="PTHR42646:SF4">
    <property type="entry name" value="5'-3' EXONUCLEASE FAMILY PROTEIN"/>
    <property type="match status" value="1"/>
</dbReference>
<accession>A0A7J7L4J1</accession>
<dbReference type="PANTHER" id="PTHR42646">
    <property type="entry name" value="FLAP ENDONUCLEASE XNI"/>
    <property type="match status" value="1"/>
</dbReference>
<protein>
    <recommendedName>
        <fullName evidence="1">5'-3' exonuclease domain-containing protein</fullName>
    </recommendedName>
</protein>
<dbReference type="EMBL" id="JACGCM010002657">
    <property type="protein sequence ID" value="KAF6137468.1"/>
    <property type="molecule type" value="Genomic_DNA"/>
</dbReference>
<gene>
    <name evidence="2" type="ORF">GIB67_009944</name>
</gene>
<dbReference type="Gene3D" id="1.10.150.20">
    <property type="entry name" value="5' to 3' exonuclease, C-terminal subdomain"/>
    <property type="match status" value="1"/>
</dbReference>
<organism evidence="2 3">
    <name type="scientific">Kingdonia uniflora</name>
    <dbReference type="NCBI Taxonomy" id="39325"/>
    <lineage>
        <taxon>Eukaryota</taxon>
        <taxon>Viridiplantae</taxon>
        <taxon>Streptophyta</taxon>
        <taxon>Embryophyta</taxon>
        <taxon>Tracheophyta</taxon>
        <taxon>Spermatophyta</taxon>
        <taxon>Magnoliopsida</taxon>
        <taxon>Ranunculales</taxon>
        <taxon>Circaeasteraceae</taxon>
        <taxon>Kingdonia</taxon>
    </lineage>
</organism>
<dbReference type="AlphaFoldDB" id="A0A7J7L4J1"/>
<name>A0A7J7L4J1_9MAGN</name>
<reference evidence="2 3" key="1">
    <citation type="journal article" date="2020" name="IScience">
        <title>Genome Sequencing of the Endangered Kingdonia uniflora (Circaeasteraceae, Ranunculales) Reveals Potential Mechanisms of Evolutionary Specialization.</title>
        <authorList>
            <person name="Sun Y."/>
            <person name="Deng T."/>
            <person name="Zhang A."/>
            <person name="Moore M.J."/>
            <person name="Landis J.B."/>
            <person name="Lin N."/>
            <person name="Zhang H."/>
            <person name="Zhang X."/>
            <person name="Huang J."/>
            <person name="Zhang X."/>
            <person name="Sun H."/>
            <person name="Wang H."/>
        </authorList>
    </citation>
    <scope>NUCLEOTIDE SEQUENCE [LARGE SCALE GENOMIC DNA]</scope>
    <source>
        <strain evidence="2">TB1705</strain>
        <tissue evidence="2">Leaf</tissue>
    </source>
</reference>
<proteinExistence type="predicted"/>
<dbReference type="InterPro" id="IPR038969">
    <property type="entry name" value="FEN"/>
</dbReference>
<dbReference type="OrthoDB" id="275278at2759"/>
<dbReference type="Gene3D" id="3.40.50.1010">
    <property type="entry name" value="5'-nuclease"/>
    <property type="match status" value="1"/>
</dbReference>
<keyword evidence="3" id="KW-1185">Reference proteome</keyword>
<dbReference type="InterPro" id="IPR036279">
    <property type="entry name" value="5-3_exonuclease_C_sf"/>
</dbReference>
<comment type="caution">
    <text evidence="2">The sequence shown here is derived from an EMBL/GenBank/DDBJ whole genome shotgun (WGS) entry which is preliminary data.</text>
</comment>
<feature type="domain" description="5'-3' exonuclease" evidence="1">
    <location>
        <begin position="67"/>
        <end position="153"/>
    </location>
</feature>
<dbReference type="SUPFAM" id="SSF88723">
    <property type="entry name" value="PIN domain-like"/>
    <property type="match status" value="1"/>
</dbReference>
<evidence type="ECO:0000259" key="1">
    <source>
        <dbReference type="Pfam" id="PF01367"/>
    </source>
</evidence>
<evidence type="ECO:0000313" key="2">
    <source>
        <dbReference type="EMBL" id="KAF6137468.1"/>
    </source>
</evidence>
<evidence type="ECO:0000313" key="3">
    <source>
        <dbReference type="Proteomes" id="UP000541444"/>
    </source>
</evidence>